<evidence type="ECO:0000313" key="3">
    <source>
        <dbReference type="EMBL" id="KAI1877533.1"/>
    </source>
</evidence>
<feature type="region of interest" description="Disordered" evidence="1">
    <location>
        <begin position="211"/>
        <end position="232"/>
    </location>
</feature>
<feature type="compositionally biased region" description="Low complexity" evidence="1">
    <location>
        <begin position="219"/>
        <end position="232"/>
    </location>
</feature>
<protein>
    <submittedName>
        <fullName evidence="3">Uncharacterized protein</fullName>
    </submittedName>
</protein>
<dbReference type="Proteomes" id="UP000829685">
    <property type="component" value="Unassembled WGS sequence"/>
</dbReference>
<keyword evidence="4" id="KW-1185">Reference proteome</keyword>
<keyword evidence="2" id="KW-0732">Signal</keyword>
<organism evidence="3 4">
    <name type="scientific">Neoarthrinium moseri</name>
    <dbReference type="NCBI Taxonomy" id="1658444"/>
    <lineage>
        <taxon>Eukaryota</taxon>
        <taxon>Fungi</taxon>
        <taxon>Dikarya</taxon>
        <taxon>Ascomycota</taxon>
        <taxon>Pezizomycotina</taxon>
        <taxon>Sordariomycetes</taxon>
        <taxon>Xylariomycetidae</taxon>
        <taxon>Amphisphaeriales</taxon>
        <taxon>Apiosporaceae</taxon>
        <taxon>Neoarthrinium</taxon>
    </lineage>
</organism>
<reference evidence="3" key="1">
    <citation type="submission" date="2021-03" db="EMBL/GenBank/DDBJ databases">
        <title>Revisited historic fungal species revealed as producer of novel bioactive compounds through whole genome sequencing and comparative genomics.</title>
        <authorList>
            <person name="Vignolle G.A."/>
            <person name="Hochenegger N."/>
            <person name="Mach R.L."/>
            <person name="Mach-Aigner A.R."/>
            <person name="Javad Rahimi M."/>
            <person name="Salim K.A."/>
            <person name="Chan C.M."/>
            <person name="Lim L.B.L."/>
            <person name="Cai F."/>
            <person name="Druzhinina I.S."/>
            <person name="U'Ren J.M."/>
            <person name="Derntl C."/>
        </authorList>
    </citation>
    <scope>NUCLEOTIDE SEQUENCE</scope>
    <source>
        <strain evidence="3">TUCIM 5799</strain>
    </source>
</reference>
<feature type="chain" id="PRO_5040468543" evidence="2">
    <location>
        <begin position="23"/>
        <end position="261"/>
    </location>
</feature>
<proteinExistence type="predicted"/>
<sequence length="261" mass="25524">MLFRAASTVAILALAGQAVAEAAKKPYKPELAKMSLRSMLGRRQEDGGYQPDTTFCGTGATCAEACGAGFEQCASTDSQIHCFNVGTSQTCCPNGSGDSCDAGYYCSADSAGATWCCPNGLSTADCAAQFGVTGGLSSQVPASTSSSVAATSSSAAVVTSSASEAVSTSSAAVATENGSATGTTTTTSTEECTTYTSQVVQTVIPTPVGTTNSTGVAKSTGSVPTASSPVSTTPVQAGASTLRGSMGAAVVLAGLGFAALL</sequence>
<gene>
    <name evidence="3" type="ORF">JX265_003541</name>
</gene>
<feature type="signal peptide" evidence="2">
    <location>
        <begin position="1"/>
        <end position="22"/>
    </location>
</feature>
<name>A0A9P9WSF1_9PEZI</name>
<evidence type="ECO:0000256" key="1">
    <source>
        <dbReference type="SAM" id="MobiDB-lite"/>
    </source>
</evidence>
<accession>A0A9P9WSF1</accession>
<evidence type="ECO:0000313" key="4">
    <source>
        <dbReference type="Proteomes" id="UP000829685"/>
    </source>
</evidence>
<evidence type="ECO:0000256" key="2">
    <source>
        <dbReference type="SAM" id="SignalP"/>
    </source>
</evidence>
<dbReference type="EMBL" id="JAFIMR010000006">
    <property type="protein sequence ID" value="KAI1877533.1"/>
    <property type="molecule type" value="Genomic_DNA"/>
</dbReference>
<comment type="caution">
    <text evidence="3">The sequence shown here is derived from an EMBL/GenBank/DDBJ whole genome shotgun (WGS) entry which is preliminary data.</text>
</comment>
<dbReference type="AlphaFoldDB" id="A0A9P9WSF1"/>